<proteinExistence type="predicted"/>
<feature type="non-terminal residue" evidence="2">
    <location>
        <position position="111"/>
    </location>
</feature>
<sequence length="111" mass="12241">MTGLCAGGNEPPGSLKAICNGLQPAAEKEKKKKKRRWRWRWRRRRRRRRRGPAPAQRADSACAAPPRIRPTNGPRRGGAARLPIGREVPARKMDGAAAAAPHGPLLPRIDC</sequence>
<keyword evidence="3" id="KW-1185">Reference proteome</keyword>
<organism evidence="2 3">
    <name type="scientific">Periplaneta americana</name>
    <name type="common">American cockroach</name>
    <name type="synonym">Blatta americana</name>
    <dbReference type="NCBI Taxonomy" id="6978"/>
    <lineage>
        <taxon>Eukaryota</taxon>
        <taxon>Metazoa</taxon>
        <taxon>Ecdysozoa</taxon>
        <taxon>Arthropoda</taxon>
        <taxon>Hexapoda</taxon>
        <taxon>Insecta</taxon>
        <taxon>Pterygota</taxon>
        <taxon>Neoptera</taxon>
        <taxon>Polyneoptera</taxon>
        <taxon>Dictyoptera</taxon>
        <taxon>Blattodea</taxon>
        <taxon>Blattoidea</taxon>
        <taxon>Blattidae</taxon>
        <taxon>Blattinae</taxon>
        <taxon>Periplaneta</taxon>
    </lineage>
</organism>
<comment type="caution">
    <text evidence="2">The sequence shown here is derived from an EMBL/GenBank/DDBJ whole genome shotgun (WGS) entry which is preliminary data.</text>
</comment>
<dbReference type="Proteomes" id="UP001148838">
    <property type="component" value="Unassembled WGS sequence"/>
</dbReference>
<protein>
    <submittedName>
        <fullName evidence="2">Uncharacterized protein</fullName>
    </submittedName>
</protein>
<evidence type="ECO:0000313" key="2">
    <source>
        <dbReference type="EMBL" id="KAJ4449841.1"/>
    </source>
</evidence>
<gene>
    <name evidence="2" type="ORF">ANN_01247</name>
</gene>
<feature type="region of interest" description="Disordered" evidence="1">
    <location>
        <begin position="23"/>
        <end position="111"/>
    </location>
</feature>
<reference evidence="2 3" key="1">
    <citation type="journal article" date="2022" name="Allergy">
        <title>Genome assembly and annotation of Periplaneta americana reveal a comprehensive cockroach allergen profile.</title>
        <authorList>
            <person name="Wang L."/>
            <person name="Xiong Q."/>
            <person name="Saelim N."/>
            <person name="Wang L."/>
            <person name="Nong W."/>
            <person name="Wan A.T."/>
            <person name="Shi M."/>
            <person name="Liu X."/>
            <person name="Cao Q."/>
            <person name="Hui J.H.L."/>
            <person name="Sookrung N."/>
            <person name="Leung T.F."/>
            <person name="Tungtrongchitr A."/>
            <person name="Tsui S.K.W."/>
        </authorList>
    </citation>
    <scope>NUCLEOTIDE SEQUENCE [LARGE SCALE GENOMIC DNA]</scope>
    <source>
        <strain evidence="2">PWHHKU_190912</strain>
    </source>
</reference>
<name>A0ABQ8TUP1_PERAM</name>
<dbReference type="EMBL" id="JAJSOF020000003">
    <property type="protein sequence ID" value="KAJ4449841.1"/>
    <property type="molecule type" value="Genomic_DNA"/>
</dbReference>
<evidence type="ECO:0000313" key="3">
    <source>
        <dbReference type="Proteomes" id="UP001148838"/>
    </source>
</evidence>
<accession>A0ABQ8TUP1</accession>
<evidence type="ECO:0000256" key="1">
    <source>
        <dbReference type="SAM" id="MobiDB-lite"/>
    </source>
</evidence>
<feature type="compositionally biased region" description="Basic residues" evidence="1">
    <location>
        <begin position="30"/>
        <end position="51"/>
    </location>
</feature>